<evidence type="ECO:0000313" key="2">
    <source>
        <dbReference type="Proteomes" id="UP000001188"/>
    </source>
</evidence>
<name>B0RMJ3_XANCB</name>
<evidence type="ECO:0000313" key="1">
    <source>
        <dbReference type="EMBL" id="CAP53806.1"/>
    </source>
</evidence>
<dbReference type="KEGG" id="xca:xcc-b100_4433"/>
<reference evidence="1 2" key="1">
    <citation type="journal article" date="2008" name="J. Biotechnol.">
        <title>The genome of Xanthomonas campestris pv. campestris B100 and its use for the reconstruction of metabolic pathways involved in xanthan biosynthesis.</title>
        <authorList>
            <person name="Vorholter F.J."/>
            <person name="Schneiker S."/>
            <person name="Goesmann A."/>
            <person name="Krause L."/>
            <person name="Bekel T."/>
            <person name="Kaiser O."/>
            <person name="Linke B."/>
            <person name="Patschkowski T."/>
            <person name="Ruckert C."/>
            <person name="Schmid J."/>
            <person name="Sidhu V.K."/>
            <person name="Sieber V."/>
            <person name="Tauch A."/>
            <person name="Watt S.A."/>
            <person name="Weisshaar B."/>
            <person name="Becker A."/>
            <person name="Niehaus K."/>
            <person name="Puhler A."/>
        </authorList>
    </citation>
    <scope>NUCLEOTIDE SEQUENCE [LARGE SCALE GENOMIC DNA]</scope>
    <source>
        <strain evidence="1 2">B100</strain>
    </source>
</reference>
<dbReference type="AlphaFoldDB" id="B0RMJ3"/>
<dbReference type="Proteomes" id="UP000001188">
    <property type="component" value="Chromosome"/>
</dbReference>
<protein>
    <submittedName>
        <fullName evidence="1">Uncharacterized protein</fullName>
    </submittedName>
</protein>
<proteinExistence type="predicted"/>
<organism evidence="1 2">
    <name type="scientific">Xanthomonas campestris pv. campestris (strain B100)</name>
    <dbReference type="NCBI Taxonomy" id="509169"/>
    <lineage>
        <taxon>Bacteria</taxon>
        <taxon>Pseudomonadati</taxon>
        <taxon>Pseudomonadota</taxon>
        <taxon>Gammaproteobacteria</taxon>
        <taxon>Lysobacterales</taxon>
        <taxon>Lysobacteraceae</taxon>
        <taxon>Xanthomonas</taxon>
    </lineage>
</organism>
<dbReference type="HOGENOM" id="CLU_1905938_0_0_6"/>
<accession>B0RMJ3</accession>
<sequence>MPHVASFLVGSWSHLLPRNQPRPGSMTWTEAACKTADGRRCFWLMPFPTIHKYAGHDGIDLVYRPGVVRNPINSFRRRDQPKACEGVPEHVDVVGQRSMLEGRIDGSIADDHVHGTKERGAVHNHAVGDSGSC</sequence>
<dbReference type="EMBL" id="AM920689">
    <property type="protein sequence ID" value="CAP53806.1"/>
    <property type="molecule type" value="Genomic_DNA"/>
</dbReference>
<gene>
    <name evidence="1" type="ORF">XCCB100_4433</name>
</gene>